<dbReference type="Pfam" id="PF13343">
    <property type="entry name" value="SBP_bac_6"/>
    <property type="match status" value="1"/>
</dbReference>
<dbReference type="CDD" id="cd13542">
    <property type="entry name" value="PBP2_FutA1_ilke"/>
    <property type="match status" value="1"/>
</dbReference>
<dbReference type="STRING" id="1549855.AY555_08975"/>
<dbReference type="PROSITE" id="PS51257">
    <property type="entry name" value="PROKAR_LIPOPROTEIN"/>
    <property type="match status" value="1"/>
</dbReference>
<feature type="binding site" evidence="3">
    <location>
        <position position="221"/>
    </location>
    <ligand>
        <name>Fe cation</name>
        <dbReference type="ChEBI" id="CHEBI:24875"/>
    </ligand>
</feature>
<accession>A0A143DGM3</accession>
<dbReference type="InterPro" id="IPR026045">
    <property type="entry name" value="Ferric-bd"/>
</dbReference>
<organism evidence="5 6">
    <name type="scientific">Haematospirillum jordaniae</name>
    <dbReference type="NCBI Taxonomy" id="1549855"/>
    <lineage>
        <taxon>Bacteria</taxon>
        <taxon>Pseudomonadati</taxon>
        <taxon>Pseudomonadota</taxon>
        <taxon>Alphaproteobacteria</taxon>
        <taxon>Rhodospirillales</taxon>
        <taxon>Novispirillaceae</taxon>
        <taxon>Haematospirillum</taxon>
    </lineage>
</organism>
<gene>
    <name evidence="5" type="ORF">AY555_08975</name>
</gene>
<feature type="chain" id="PRO_5044368630" evidence="4">
    <location>
        <begin position="26"/>
        <end position="341"/>
    </location>
</feature>
<feature type="signal peptide" evidence="4">
    <location>
        <begin position="1"/>
        <end position="25"/>
    </location>
</feature>
<keyword evidence="3" id="KW-0408">Iron</keyword>
<proteinExistence type="inferred from homology"/>
<dbReference type="EMBL" id="CP014525">
    <property type="protein sequence ID" value="AMW35288.1"/>
    <property type="molecule type" value="Genomic_DNA"/>
</dbReference>
<dbReference type="PIRSF" id="PIRSF002825">
    <property type="entry name" value="CfbpA"/>
    <property type="match status" value="1"/>
</dbReference>
<dbReference type="GeneID" id="53317286"/>
<dbReference type="RefSeq" id="WP_066135806.1">
    <property type="nucleotide sequence ID" value="NZ_CP014525.1"/>
</dbReference>
<dbReference type="GO" id="GO:0030288">
    <property type="term" value="C:outer membrane-bounded periplasmic space"/>
    <property type="evidence" value="ECO:0007669"/>
    <property type="project" value="TreeGrafter"/>
</dbReference>
<dbReference type="SUPFAM" id="SSF53850">
    <property type="entry name" value="Periplasmic binding protein-like II"/>
    <property type="match status" value="1"/>
</dbReference>
<dbReference type="AlphaFoldDB" id="A0A143DGM3"/>
<comment type="similarity">
    <text evidence="1">Belongs to the bacterial solute-binding protein 1 family.</text>
</comment>
<keyword evidence="3" id="KW-0479">Metal-binding</keyword>
<evidence type="ECO:0000313" key="5">
    <source>
        <dbReference type="EMBL" id="AMW35288.1"/>
    </source>
</evidence>
<feature type="binding site" evidence="3">
    <location>
        <position position="222"/>
    </location>
    <ligand>
        <name>Fe cation</name>
        <dbReference type="ChEBI" id="CHEBI:24875"/>
    </ligand>
</feature>
<keyword evidence="2 4" id="KW-0732">Signal</keyword>
<reference evidence="5 6" key="1">
    <citation type="submission" date="2016-02" db="EMBL/GenBank/DDBJ databases">
        <title>Complete Genome of H5569, the type strain of the newly described species Haematospirillium jordaniae.</title>
        <authorList>
            <person name="Nicholson A.C."/>
            <person name="Humrighouse B.W."/>
            <person name="Loparov V."/>
            <person name="McQuiston J.R."/>
        </authorList>
    </citation>
    <scope>NUCLEOTIDE SEQUENCE [LARGE SCALE GENOMIC DNA]</scope>
    <source>
        <strain evidence="5 6">H5569</strain>
    </source>
</reference>
<dbReference type="PANTHER" id="PTHR30006:SF15">
    <property type="entry name" value="IRON-UTILIZATION PERIPLASMIC PROTEIN"/>
    <property type="match status" value="1"/>
</dbReference>
<dbReference type="OrthoDB" id="9769567at2"/>
<sequence>MFTARSLPSAVSFAAILLFSCSSLAGEVNVYSARQPFLIEPMLKAFTDKTGIRVNTVFDKKSIEERLKAEGPGSPADLVLTVDIGRLNDLVVAGVAQPVLTDTLKDNIPEQYHAPDGAWWALTSRARVLYVSKDRVQPGEISSYAELADPKWKGRICTRPGDSDYHVALTAAMIAHKGIDATRNWLNGLKANLARKPQGNDRSQVKAVKEGVCDIAIGNTYYMAAMMKDPEQRAWAEAVRIVFPDQKGNGTHVNVSGMVLTKSAPNRENAIQLMEFLSSDEAQRMYAEINNEYPVKPGVEWSATVRAWGDFKADIVRLAEVAGYRTDALKLINEVDFNAGA</sequence>
<name>A0A143DGM3_9PROT</name>
<evidence type="ECO:0000313" key="6">
    <source>
        <dbReference type="Proteomes" id="UP000076066"/>
    </source>
</evidence>
<evidence type="ECO:0000256" key="2">
    <source>
        <dbReference type="ARBA" id="ARBA00022729"/>
    </source>
</evidence>
<protein>
    <submittedName>
        <fullName evidence="5">Iron ABC transporter substrate-binding protein</fullName>
    </submittedName>
</protein>
<dbReference type="KEGG" id="hjo:AY555_08975"/>
<dbReference type="Gene3D" id="3.40.190.10">
    <property type="entry name" value="Periplasmic binding protein-like II"/>
    <property type="match status" value="2"/>
</dbReference>
<evidence type="ECO:0000256" key="4">
    <source>
        <dbReference type="SAM" id="SignalP"/>
    </source>
</evidence>
<dbReference type="GO" id="GO:0046872">
    <property type="term" value="F:metal ion binding"/>
    <property type="evidence" value="ECO:0007669"/>
    <property type="project" value="UniProtKB-KW"/>
</dbReference>
<dbReference type="Proteomes" id="UP000076066">
    <property type="component" value="Chromosome"/>
</dbReference>
<dbReference type="PANTHER" id="PTHR30006">
    <property type="entry name" value="THIAMINE-BINDING PERIPLASMIC PROTEIN-RELATED"/>
    <property type="match status" value="1"/>
</dbReference>
<evidence type="ECO:0000256" key="3">
    <source>
        <dbReference type="PIRSR" id="PIRSR002825-1"/>
    </source>
</evidence>
<keyword evidence="6" id="KW-1185">Reference proteome</keyword>
<evidence type="ECO:0000256" key="1">
    <source>
        <dbReference type="ARBA" id="ARBA00008520"/>
    </source>
</evidence>